<evidence type="ECO:0000313" key="3">
    <source>
        <dbReference type="Proteomes" id="UP000494301"/>
    </source>
</evidence>
<evidence type="ECO:0000256" key="1">
    <source>
        <dbReference type="SAM" id="MobiDB-lite"/>
    </source>
</evidence>
<organism evidence="2 3">
    <name type="scientific">Burkholderia aenigmatica</name>
    <dbReference type="NCBI Taxonomy" id="2015348"/>
    <lineage>
        <taxon>Bacteria</taxon>
        <taxon>Pseudomonadati</taxon>
        <taxon>Pseudomonadota</taxon>
        <taxon>Betaproteobacteria</taxon>
        <taxon>Burkholderiales</taxon>
        <taxon>Burkholderiaceae</taxon>
        <taxon>Burkholderia</taxon>
        <taxon>Burkholderia cepacia complex</taxon>
    </lineage>
</organism>
<gene>
    <name evidence="2" type="ORF">BLA3211_03998</name>
</gene>
<dbReference type="Proteomes" id="UP000494301">
    <property type="component" value="Unassembled WGS sequence"/>
</dbReference>
<dbReference type="EMBL" id="CABWIL020000014">
    <property type="protein sequence ID" value="CAB3966574.1"/>
    <property type="molecule type" value="Genomic_DNA"/>
</dbReference>
<proteinExistence type="predicted"/>
<feature type="compositionally biased region" description="Basic residues" evidence="1">
    <location>
        <begin position="11"/>
        <end position="23"/>
    </location>
</feature>
<accession>A0A6J5J4U4</accession>
<sequence length="41" mass="4581">MTPAGNAPAQGRRRQKRLFRASRRVSTTVDERQAACPDSTH</sequence>
<evidence type="ECO:0000313" key="2">
    <source>
        <dbReference type="EMBL" id="CAB3966574.1"/>
    </source>
</evidence>
<reference evidence="2 3" key="1">
    <citation type="submission" date="2020-04" db="EMBL/GenBank/DDBJ databases">
        <authorList>
            <person name="Depoorter E."/>
        </authorList>
    </citation>
    <scope>NUCLEOTIDE SEQUENCE [LARGE SCALE GENOMIC DNA]</scope>
    <source>
        <strain evidence="2 3">BCC0217</strain>
    </source>
</reference>
<protein>
    <submittedName>
        <fullName evidence="2">Uncharacterized protein</fullName>
    </submittedName>
</protein>
<feature type="region of interest" description="Disordered" evidence="1">
    <location>
        <begin position="1"/>
        <end position="41"/>
    </location>
</feature>
<dbReference type="AlphaFoldDB" id="A0A6J5J4U4"/>
<name>A0A6J5J4U4_9BURK</name>